<proteinExistence type="predicted"/>
<accession>A0A5N5SXA1</accession>
<sequence>MAKIINVVDISEKLSLSCQQLALPVDDEKVMILQLSKGCNYCKGMEKRERRHFEETFSKQFRKLSREEVIETFRIPSKILFSQLSQVVRCVGCRRSCENLFSHLKETGDPSMEPFFVTNNGTLTLFLDYPLKPNILSNLFSSHE</sequence>
<keyword evidence="2" id="KW-1185">Reference proteome</keyword>
<dbReference type="GO" id="GO:0005634">
    <property type="term" value="C:nucleus"/>
    <property type="evidence" value="ECO:0007669"/>
    <property type="project" value="TreeGrafter"/>
</dbReference>
<dbReference type="OrthoDB" id="2422440at2759"/>
<dbReference type="PANTHER" id="PTHR13601:SF2">
    <property type="entry name" value="GAMETOGENETIN-BINDING PROTEIN 2"/>
    <property type="match status" value="1"/>
</dbReference>
<dbReference type="GO" id="GO:0005737">
    <property type="term" value="C:cytoplasm"/>
    <property type="evidence" value="ECO:0007669"/>
    <property type="project" value="TreeGrafter"/>
</dbReference>
<dbReference type="Proteomes" id="UP000326759">
    <property type="component" value="Unassembled WGS sequence"/>
</dbReference>
<organism evidence="1 2">
    <name type="scientific">Armadillidium nasatum</name>
    <dbReference type="NCBI Taxonomy" id="96803"/>
    <lineage>
        <taxon>Eukaryota</taxon>
        <taxon>Metazoa</taxon>
        <taxon>Ecdysozoa</taxon>
        <taxon>Arthropoda</taxon>
        <taxon>Crustacea</taxon>
        <taxon>Multicrustacea</taxon>
        <taxon>Malacostraca</taxon>
        <taxon>Eumalacostraca</taxon>
        <taxon>Peracarida</taxon>
        <taxon>Isopoda</taxon>
        <taxon>Oniscidea</taxon>
        <taxon>Crinocheta</taxon>
        <taxon>Armadillidiidae</taxon>
        <taxon>Armadillidium</taxon>
    </lineage>
</organism>
<name>A0A5N5SXA1_9CRUS</name>
<dbReference type="PANTHER" id="PTHR13601">
    <property type="entry name" value="GAMETOGENETIN-BINDING PROTEIN 2"/>
    <property type="match status" value="1"/>
</dbReference>
<comment type="caution">
    <text evidence="1">The sequence shown here is derived from an EMBL/GenBank/DDBJ whole genome shotgun (WGS) entry which is preliminary data.</text>
</comment>
<evidence type="ECO:0000313" key="1">
    <source>
        <dbReference type="EMBL" id="KAB7498844.1"/>
    </source>
</evidence>
<evidence type="ECO:0000313" key="2">
    <source>
        <dbReference type="Proteomes" id="UP000326759"/>
    </source>
</evidence>
<protein>
    <submittedName>
        <fullName evidence="1">Gametogenetin-binding protein 2</fullName>
    </submittedName>
</protein>
<reference evidence="1 2" key="1">
    <citation type="journal article" date="2019" name="PLoS Biol.">
        <title>Sex chromosomes control vertical transmission of feminizing Wolbachia symbionts in an isopod.</title>
        <authorList>
            <person name="Becking T."/>
            <person name="Chebbi M.A."/>
            <person name="Giraud I."/>
            <person name="Moumen B."/>
            <person name="Laverre T."/>
            <person name="Caubet Y."/>
            <person name="Peccoud J."/>
            <person name="Gilbert C."/>
            <person name="Cordaux R."/>
        </authorList>
    </citation>
    <scope>NUCLEOTIDE SEQUENCE [LARGE SCALE GENOMIC DNA]</scope>
    <source>
        <strain evidence="1">ANa2</strain>
        <tissue evidence="1">Whole body excluding digestive tract and cuticle</tissue>
    </source>
</reference>
<dbReference type="AlphaFoldDB" id="A0A5N5SXA1"/>
<dbReference type="InterPro" id="IPR026073">
    <property type="entry name" value="GGNBP2"/>
</dbReference>
<gene>
    <name evidence="1" type="primary">ggnbp2</name>
    <name evidence="1" type="ORF">Anas_13003</name>
</gene>
<dbReference type="EMBL" id="SEYY01018935">
    <property type="protein sequence ID" value="KAB7498844.1"/>
    <property type="molecule type" value="Genomic_DNA"/>
</dbReference>